<dbReference type="PANTHER" id="PTHR24559:SF457">
    <property type="entry name" value="RNA-DIRECTED DNA POLYMERASE HOMOLOG"/>
    <property type="match status" value="1"/>
</dbReference>
<dbReference type="AlphaFoldDB" id="A0A2I0IWJ8"/>
<sequence length="217" mass="25346">MPRLDPSIVKYFLPLDTERFSPKQQHLRQQQVGLLLLIKEEIFKQINIRMTEDDKTKTTFVTMWGTFYYYVMPFGLKNVGATYQMAMVTLFHDMMHKDIELSIGTTSVRKSSSPSRPIWFSRSSSHSLPDSMLTILGMHAGQEDDFTHAERAIYYLNKKFTDGESNYPEIKKMCFTLVWVMQRLRQYTSYHTIRLLSKANPMSFLLDSPSSMKNIAK</sequence>
<dbReference type="GO" id="GO:0004519">
    <property type="term" value="F:endonuclease activity"/>
    <property type="evidence" value="ECO:0007669"/>
    <property type="project" value="UniProtKB-KW"/>
</dbReference>
<evidence type="ECO:0000256" key="1">
    <source>
        <dbReference type="ARBA" id="ARBA00022679"/>
    </source>
</evidence>
<evidence type="ECO:0000256" key="3">
    <source>
        <dbReference type="ARBA" id="ARBA00022722"/>
    </source>
</evidence>
<evidence type="ECO:0000256" key="4">
    <source>
        <dbReference type="ARBA" id="ARBA00022759"/>
    </source>
</evidence>
<keyword evidence="6" id="KW-0695">RNA-directed DNA polymerase</keyword>
<evidence type="ECO:0000259" key="7">
    <source>
        <dbReference type="Pfam" id="PF17917"/>
    </source>
</evidence>
<evidence type="ECO:0000256" key="5">
    <source>
        <dbReference type="ARBA" id="ARBA00022801"/>
    </source>
</evidence>
<evidence type="ECO:0000256" key="6">
    <source>
        <dbReference type="ARBA" id="ARBA00022918"/>
    </source>
</evidence>
<dbReference type="InterPro" id="IPR043128">
    <property type="entry name" value="Rev_trsase/Diguanyl_cyclase"/>
</dbReference>
<dbReference type="Gene3D" id="3.30.70.270">
    <property type="match status" value="1"/>
</dbReference>
<comment type="caution">
    <text evidence="8">The sequence shown here is derived from an EMBL/GenBank/DDBJ whole genome shotgun (WGS) entry which is preliminary data.</text>
</comment>
<evidence type="ECO:0000313" key="8">
    <source>
        <dbReference type="EMBL" id="PKI48377.1"/>
    </source>
</evidence>
<dbReference type="InterPro" id="IPR043502">
    <property type="entry name" value="DNA/RNA_pol_sf"/>
</dbReference>
<accession>A0A2I0IWJ8</accession>
<dbReference type="EMBL" id="PGOL01002399">
    <property type="protein sequence ID" value="PKI48377.1"/>
    <property type="molecule type" value="Genomic_DNA"/>
</dbReference>
<evidence type="ECO:0000256" key="2">
    <source>
        <dbReference type="ARBA" id="ARBA00022695"/>
    </source>
</evidence>
<keyword evidence="2" id="KW-0548">Nucleotidyltransferase</keyword>
<protein>
    <recommendedName>
        <fullName evidence="7">Reverse transcriptase RNase H-like domain-containing protein</fullName>
    </recommendedName>
</protein>
<keyword evidence="9" id="KW-1185">Reference proteome</keyword>
<dbReference type="GO" id="GO:0016787">
    <property type="term" value="F:hydrolase activity"/>
    <property type="evidence" value="ECO:0007669"/>
    <property type="project" value="UniProtKB-KW"/>
</dbReference>
<organism evidence="8 9">
    <name type="scientific">Punica granatum</name>
    <name type="common">Pomegranate</name>
    <dbReference type="NCBI Taxonomy" id="22663"/>
    <lineage>
        <taxon>Eukaryota</taxon>
        <taxon>Viridiplantae</taxon>
        <taxon>Streptophyta</taxon>
        <taxon>Embryophyta</taxon>
        <taxon>Tracheophyta</taxon>
        <taxon>Spermatophyta</taxon>
        <taxon>Magnoliopsida</taxon>
        <taxon>eudicotyledons</taxon>
        <taxon>Gunneridae</taxon>
        <taxon>Pentapetalae</taxon>
        <taxon>rosids</taxon>
        <taxon>malvids</taxon>
        <taxon>Myrtales</taxon>
        <taxon>Lythraceae</taxon>
        <taxon>Punica</taxon>
    </lineage>
</organism>
<dbReference type="InterPro" id="IPR053134">
    <property type="entry name" value="RNA-dir_DNA_polymerase"/>
</dbReference>
<dbReference type="Pfam" id="PF17917">
    <property type="entry name" value="RT_RNaseH"/>
    <property type="match status" value="1"/>
</dbReference>
<dbReference type="InterPro" id="IPR041373">
    <property type="entry name" value="RT_RNaseH"/>
</dbReference>
<keyword evidence="3" id="KW-0540">Nuclease</keyword>
<keyword evidence="5" id="KW-0378">Hydrolase</keyword>
<proteinExistence type="predicted"/>
<dbReference type="Proteomes" id="UP000233551">
    <property type="component" value="Unassembled WGS sequence"/>
</dbReference>
<dbReference type="GO" id="GO:0003964">
    <property type="term" value="F:RNA-directed DNA polymerase activity"/>
    <property type="evidence" value="ECO:0007669"/>
    <property type="project" value="UniProtKB-KW"/>
</dbReference>
<dbReference type="SUPFAM" id="SSF56672">
    <property type="entry name" value="DNA/RNA polymerases"/>
    <property type="match status" value="1"/>
</dbReference>
<keyword evidence="4" id="KW-0255">Endonuclease</keyword>
<gene>
    <name evidence="8" type="ORF">CRG98_031230</name>
</gene>
<feature type="domain" description="Reverse transcriptase RNase H-like" evidence="7">
    <location>
        <begin position="134"/>
        <end position="210"/>
    </location>
</feature>
<dbReference type="PANTHER" id="PTHR24559">
    <property type="entry name" value="TRANSPOSON TY3-I GAG-POL POLYPROTEIN"/>
    <property type="match status" value="1"/>
</dbReference>
<dbReference type="Gene3D" id="3.10.10.10">
    <property type="entry name" value="HIV Type 1 Reverse Transcriptase, subunit A, domain 1"/>
    <property type="match status" value="1"/>
</dbReference>
<evidence type="ECO:0000313" key="9">
    <source>
        <dbReference type="Proteomes" id="UP000233551"/>
    </source>
</evidence>
<name>A0A2I0IWJ8_PUNGR</name>
<keyword evidence="1" id="KW-0808">Transferase</keyword>
<reference evidence="8 9" key="1">
    <citation type="submission" date="2017-11" db="EMBL/GenBank/DDBJ databases">
        <title>De-novo sequencing of pomegranate (Punica granatum L.) genome.</title>
        <authorList>
            <person name="Akparov Z."/>
            <person name="Amiraslanov A."/>
            <person name="Hajiyeva S."/>
            <person name="Abbasov M."/>
            <person name="Kaur K."/>
            <person name="Hamwieh A."/>
            <person name="Solovyev V."/>
            <person name="Salamov A."/>
            <person name="Braich B."/>
            <person name="Kosarev P."/>
            <person name="Mahmoud A."/>
            <person name="Hajiyev E."/>
            <person name="Babayeva S."/>
            <person name="Izzatullayeva V."/>
            <person name="Mammadov A."/>
            <person name="Mammadov A."/>
            <person name="Sharifova S."/>
            <person name="Ojaghi J."/>
            <person name="Eynullazada K."/>
            <person name="Bayramov B."/>
            <person name="Abdulazimova A."/>
            <person name="Shahmuradov I."/>
        </authorList>
    </citation>
    <scope>NUCLEOTIDE SEQUENCE [LARGE SCALE GENOMIC DNA]</scope>
    <source>
        <strain evidence="9">cv. AG2017</strain>
        <tissue evidence="8">Leaf</tissue>
    </source>
</reference>